<evidence type="ECO:0000313" key="1">
    <source>
        <dbReference type="EMBL" id="KAJ9538764.1"/>
    </source>
</evidence>
<protein>
    <submittedName>
        <fullName evidence="1">Uncharacterized protein</fullName>
    </submittedName>
</protein>
<organism evidence="1 2">
    <name type="scientific">Centaurea solstitialis</name>
    <name type="common">yellow star-thistle</name>
    <dbReference type="NCBI Taxonomy" id="347529"/>
    <lineage>
        <taxon>Eukaryota</taxon>
        <taxon>Viridiplantae</taxon>
        <taxon>Streptophyta</taxon>
        <taxon>Embryophyta</taxon>
        <taxon>Tracheophyta</taxon>
        <taxon>Spermatophyta</taxon>
        <taxon>Magnoliopsida</taxon>
        <taxon>eudicotyledons</taxon>
        <taxon>Gunneridae</taxon>
        <taxon>Pentapetalae</taxon>
        <taxon>asterids</taxon>
        <taxon>campanulids</taxon>
        <taxon>Asterales</taxon>
        <taxon>Asteraceae</taxon>
        <taxon>Carduoideae</taxon>
        <taxon>Cardueae</taxon>
        <taxon>Centaureinae</taxon>
        <taxon>Centaurea</taxon>
    </lineage>
</organism>
<dbReference type="EMBL" id="JARYMX010000008">
    <property type="protein sequence ID" value="KAJ9538764.1"/>
    <property type="molecule type" value="Genomic_DNA"/>
</dbReference>
<evidence type="ECO:0000313" key="2">
    <source>
        <dbReference type="Proteomes" id="UP001172457"/>
    </source>
</evidence>
<comment type="caution">
    <text evidence="1">The sequence shown here is derived from an EMBL/GenBank/DDBJ whole genome shotgun (WGS) entry which is preliminary data.</text>
</comment>
<dbReference type="Proteomes" id="UP001172457">
    <property type="component" value="Chromosome 8"/>
</dbReference>
<accession>A0AA38SAU9</accession>
<gene>
    <name evidence="1" type="ORF">OSB04_031497</name>
</gene>
<reference evidence="1" key="1">
    <citation type="submission" date="2023-03" db="EMBL/GenBank/DDBJ databases">
        <title>Chromosome-scale reference genome and RAD-based genetic map of yellow starthistle (Centaurea solstitialis) reveal putative structural variation and QTLs associated with invader traits.</title>
        <authorList>
            <person name="Reatini B."/>
            <person name="Cang F.A."/>
            <person name="Jiang Q."/>
            <person name="Mckibben M.T.W."/>
            <person name="Barker M.S."/>
            <person name="Rieseberg L.H."/>
            <person name="Dlugosch K.M."/>
        </authorList>
    </citation>
    <scope>NUCLEOTIDE SEQUENCE</scope>
    <source>
        <strain evidence="1">CAN-66</strain>
        <tissue evidence="1">Leaf</tissue>
    </source>
</reference>
<keyword evidence="2" id="KW-1185">Reference proteome</keyword>
<dbReference type="AlphaFoldDB" id="A0AA38SAU9"/>
<name>A0AA38SAU9_9ASTR</name>
<proteinExistence type="predicted"/>
<sequence>MDLGASLKNLYSGNVIASCLPLKNIKTIKVYVRCEKLHTLFPHNNSVGYKSRSTLPLIGERRIFKCQNLQLDKTIGDPNKLHIYTSINLFPHSFAVKKTHLFDPYRSNKVDAWGAFPAHIYHNKNLQDDLRLGGKTMGYHVLCNTDE</sequence>